<sequence>MENVMRTPIVALALGATLILTGCNEDSEGLLLGEWYCSSSMGEGGKANERILYQEGGRRQSLMEMIMPVGDNTFEVRSRTEGRWSLDGAALTEVSDRVQVVNFVVDGRELNPDDPLVQSLVNGGIEGLGTTFTIEQLDNKVLVMSGSRGGCIRQ</sequence>
<organism evidence="1 2">
    <name type="scientific">Methyloceanibacter stevinii</name>
    <dbReference type="NCBI Taxonomy" id="1774970"/>
    <lineage>
        <taxon>Bacteria</taxon>
        <taxon>Pseudomonadati</taxon>
        <taxon>Pseudomonadota</taxon>
        <taxon>Alphaproteobacteria</taxon>
        <taxon>Hyphomicrobiales</taxon>
        <taxon>Hyphomicrobiaceae</taxon>
        <taxon>Methyloceanibacter</taxon>
    </lineage>
</organism>
<name>A0A1E3VNU7_9HYPH</name>
<comment type="caution">
    <text evidence="1">The sequence shown here is derived from an EMBL/GenBank/DDBJ whole genome shotgun (WGS) entry which is preliminary data.</text>
</comment>
<dbReference type="AlphaFoldDB" id="A0A1E3VNU7"/>
<dbReference type="EMBL" id="LPWE01000011">
    <property type="protein sequence ID" value="ODR95218.1"/>
    <property type="molecule type" value="Genomic_DNA"/>
</dbReference>
<protein>
    <recommendedName>
        <fullName evidence="3">Lipocalin-like domain-containing protein</fullName>
    </recommendedName>
</protein>
<keyword evidence="2" id="KW-1185">Reference proteome</keyword>
<accession>A0A1E3VNU7</accession>
<dbReference type="Proteomes" id="UP000094172">
    <property type="component" value="Unassembled WGS sequence"/>
</dbReference>
<dbReference type="STRING" id="1774970.AUC70_05835"/>
<evidence type="ECO:0000313" key="1">
    <source>
        <dbReference type="EMBL" id="ODR95218.1"/>
    </source>
</evidence>
<gene>
    <name evidence="1" type="ORF">AUC70_05835</name>
</gene>
<proteinExistence type="predicted"/>
<reference evidence="1 2" key="1">
    <citation type="journal article" date="2016" name="Environ. Microbiol.">
        <title>New Methyloceanibacter diversity from North Sea sediments includes methanotroph containing solely the soluble methane monooxygenase.</title>
        <authorList>
            <person name="Vekeman B."/>
            <person name="Kerckhof F.M."/>
            <person name="Cremers G."/>
            <person name="de Vos P."/>
            <person name="Vandamme P."/>
            <person name="Boon N."/>
            <person name="Op den Camp H.J."/>
            <person name="Heylen K."/>
        </authorList>
    </citation>
    <scope>NUCLEOTIDE SEQUENCE [LARGE SCALE GENOMIC DNA]</scope>
    <source>
        <strain evidence="1 2">R-67176</strain>
    </source>
</reference>
<dbReference type="PROSITE" id="PS51257">
    <property type="entry name" value="PROKAR_LIPOPROTEIN"/>
    <property type="match status" value="1"/>
</dbReference>
<evidence type="ECO:0000313" key="2">
    <source>
        <dbReference type="Proteomes" id="UP000094172"/>
    </source>
</evidence>
<evidence type="ECO:0008006" key="3">
    <source>
        <dbReference type="Google" id="ProtNLM"/>
    </source>
</evidence>